<dbReference type="Pfam" id="PF21743">
    <property type="entry name" value="PTM_DIR17_Tudor"/>
    <property type="match status" value="1"/>
</dbReference>
<gene>
    <name evidence="3" type="ORF">RchiOBHm_Chr3g0468081</name>
</gene>
<feature type="region of interest" description="Disordered" evidence="1">
    <location>
        <begin position="1"/>
        <end position="35"/>
    </location>
</feature>
<proteinExistence type="predicted"/>
<comment type="caution">
    <text evidence="3">The sequence shown here is derived from an EMBL/GenBank/DDBJ whole genome shotgun (WGS) entry which is preliminary data.</text>
</comment>
<dbReference type="Proteomes" id="UP000238479">
    <property type="component" value="Chromosome 3"/>
</dbReference>
<organism evidence="3 4">
    <name type="scientific">Rosa chinensis</name>
    <name type="common">China rose</name>
    <dbReference type="NCBI Taxonomy" id="74649"/>
    <lineage>
        <taxon>Eukaryota</taxon>
        <taxon>Viridiplantae</taxon>
        <taxon>Streptophyta</taxon>
        <taxon>Embryophyta</taxon>
        <taxon>Tracheophyta</taxon>
        <taxon>Spermatophyta</taxon>
        <taxon>Magnoliopsida</taxon>
        <taxon>eudicotyledons</taxon>
        <taxon>Gunneridae</taxon>
        <taxon>Pentapetalae</taxon>
        <taxon>rosids</taxon>
        <taxon>fabids</taxon>
        <taxon>Rosales</taxon>
        <taxon>Rosaceae</taxon>
        <taxon>Rosoideae</taxon>
        <taxon>Rosoideae incertae sedis</taxon>
        <taxon>Rosa</taxon>
    </lineage>
</organism>
<dbReference type="CDD" id="cd20401">
    <property type="entry name" value="Tudor_AtPTM-like"/>
    <property type="match status" value="1"/>
</dbReference>
<feature type="compositionally biased region" description="Basic and acidic residues" evidence="1">
    <location>
        <begin position="1"/>
        <end position="20"/>
    </location>
</feature>
<evidence type="ECO:0000259" key="2">
    <source>
        <dbReference type="Pfam" id="PF21743"/>
    </source>
</evidence>
<protein>
    <recommendedName>
        <fullName evidence="2">PTM/DIR17-like Tudor domain-containing protein</fullName>
    </recommendedName>
</protein>
<name>A0A2P6RAD7_ROSCH</name>
<dbReference type="Gene3D" id="2.30.30.140">
    <property type="match status" value="1"/>
</dbReference>
<accession>A0A2P6RAD7</accession>
<feature type="region of interest" description="Disordered" evidence="1">
    <location>
        <begin position="150"/>
        <end position="207"/>
    </location>
</feature>
<dbReference type="AlphaFoldDB" id="A0A2P6RAD7"/>
<dbReference type="OrthoDB" id="168165at2759"/>
<dbReference type="EMBL" id="PDCK01000041">
    <property type="protein sequence ID" value="PRQ43400.1"/>
    <property type="molecule type" value="Genomic_DNA"/>
</dbReference>
<dbReference type="STRING" id="74649.A0A2P6RAD7"/>
<dbReference type="Gramene" id="PRQ43400">
    <property type="protein sequence ID" value="PRQ43400"/>
    <property type="gene ID" value="RchiOBHm_Chr3g0468081"/>
</dbReference>
<dbReference type="PANTHER" id="PTHR37384">
    <property type="entry name" value="OS01G0835600 PROTEIN"/>
    <property type="match status" value="1"/>
</dbReference>
<evidence type="ECO:0000256" key="1">
    <source>
        <dbReference type="SAM" id="MobiDB-lite"/>
    </source>
</evidence>
<feature type="domain" description="PTM/DIR17-like Tudor" evidence="2">
    <location>
        <begin position="83"/>
        <end position="130"/>
    </location>
</feature>
<dbReference type="PANTHER" id="PTHR37384:SF1">
    <property type="entry name" value="OS01G0835600 PROTEIN"/>
    <property type="match status" value="1"/>
</dbReference>
<keyword evidence="4" id="KW-1185">Reference proteome</keyword>
<dbReference type="OMA" id="FEDLDWH"/>
<feature type="compositionally biased region" description="Polar residues" evidence="1">
    <location>
        <begin position="21"/>
        <end position="35"/>
    </location>
</feature>
<evidence type="ECO:0000313" key="4">
    <source>
        <dbReference type="Proteomes" id="UP000238479"/>
    </source>
</evidence>
<reference evidence="3 4" key="1">
    <citation type="journal article" date="2018" name="Nat. Genet.">
        <title>The Rosa genome provides new insights in the design of modern roses.</title>
        <authorList>
            <person name="Bendahmane M."/>
        </authorList>
    </citation>
    <scope>NUCLEOTIDE SEQUENCE [LARGE SCALE GENOMIC DNA]</scope>
    <source>
        <strain evidence="4">cv. Old Blush</strain>
    </source>
</reference>
<evidence type="ECO:0000313" key="3">
    <source>
        <dbReference type="EMBL" id="PRQ43400.1"/>
    </source>
</evidence>
<sequence length="207" mass="22979">MENNSKEQEENGCKEQEENTNKVQEVEPSSSSTASVYEIPGEPAVVIDGMLVVPPSNGSFVLSDAMNDAASLGNTRFGVWLVGREVRKLFGEQYYSGTVTEFDEESGWWRVVYEDGDLEDLEWNELEEVLQPLDIMVPLKSLALKTLKKTKKPVQKSKSAAAQPQKQKSKRSGSYAKKVSVPEDVPMMTPEAKQSGKCVKQSAKKDK</sequence>
<dbReference type="InterPro" id="IPR047365">
    <property type="entry name" value="Tudor_AtPTM-like"/>
</dbReference>